<evidence type="ECO:0000313" key="13">
    <source>
        <dbReference type="EMBL" id="MBE1531683.1"/>
    </source>
</evidence>
<dbReference type="CDD" id="cd16917">
    <property type="entry name" value="HATPase_UhpB-NarQ-NarX-like"/>
    <property type="match status" value="1"/>
</dbReference>
<dbReference type="GO" id="GO:0016301">
    <property type="term" value="F:kinase activity"/>
    <property type="evidence" value="ECO:0007669"/>
    <property type="project" value="UniProtKB-KW"/>
</dbReference>
<dbReference type="RefSeq" id="WP_192758502.1">
    <property type="nucleotide sequence ID" value="NZ_JADBDZ010000001.1"/>
</dbReference>
<evidence type="ECO:0000256" key="4">
    <source>
        <dbReference type="ARBA" id="ARBA00022679"/>
    </source>
</evidence>
<feature type="region of interest" description="Disordered" evidence="9">
    <location>
        <begin position="338"/>
        <end position="357"/>
    </location>
</feature>
<dbReference type="EMBL" id="JADBDZ010000001">
    <property type="protein sequence ID" value="MBE1531683.1"/>
    <property type="molecule type" value="Genomic_DNA"/>
</dbReference>
<keyword evidence="6 13" id="KW-0418">Kinase</keyword>
<comment type="caution">
    <text evidence="13">The sequence shown here is derived from an EMBL/GenBank/DDBJ whole genome shotgun (WGS) entry which is preliminary data.</text>
</comment>
<proteinExistence type="predicted"/>
<keyword evidence="3" id="KW-0597">Phosphoprotein</keyword>
<keyword evidence="10" id="KW-1133">Transmembrane helix</keyword>
<feature type="region of interest" description="Disordered" evidence="9">
    <location>
        <begin position="367"/>
        <end position="394"/>
    </location>
</feature>
<keyword evidence="5" id="KW-0547">Nucleotide-binding</keyword>
<keyword evidence="7" id="KW-0067">ATP-binding</keyword>
<accession>A0ABR9JM88</accession>
<feature type="transmembrane region" description="Helical" evidence="10">
    <location>
        <begin position="146"/>
        <end position="167"/>
    </location>
</feature>
<feature type="domain" description="Histidine kinase/HSP90-like ATPase" evidence="11">
    <location>
        <begin position="299"/>
        <end position="389"/>
    </location>
</feature>
<name>A0ABR9JM88_9ACTN</name>
<dbReference type="Proteomes" id="UP000627838">
    <property type="component" value="Unassembled WGS sequence"/>
</dbReference>
<dbReference type="InterPro" id="IPR011712">
    <property type="entry name" value="Sig_transdc_His_kin_sub3_dim/P"/>
</dbReference>
<evidence type="ECO:0000256" key="6">
    <source>
        <dbReference type="ARBA" id="ARBA00022777"/>
    </source>
</evidence>
<evidence type="ECO:0000256" key="2">
    <source>
        <dbReference type="ARBA" id="ARBA00012438"/>
    </source>
</evidence>
<evidence type="ECO:0000313" key="14">
    <source>
        <dbReference type="Proteomes" id="UP000627838"/>
    </source>
</evidence>
<dbReference type="InterPro" id="IPR036890">
    <property type="entry name" value="HATPase_C_sf"/>
</dbReference>
<comment type="catalytic activity">
    <reaction evidence="1">
        <text>ATP + protein L-histidine = ADP + protein N-phospho-L-histidine.</text>
        <dbReference type="EC" id="2.7.13.3"/>
    </reaction>
</comment>
<dbReference type="Pfam" id="PF02518">
    <property type="entry name" value="HATPase_c"/>
    <property type="match status" value="1"/>
</dbReference>
<sequence>MTGRGARSAARADLLVAAVLVTANLARIPHVLTLHPAEPARTIVLAYLLACADLLAIAVRRRYPEAALAVATAAPLATTALPVRPALIGLGIVLCAYTVAVQAPWPRAATIVGTAFAVHLAGGLTAVAAGGSVDGLLAFWGAPRDAWTMATGAAAAYFLPAMAGLTVRTRRVHRAETAARIERDRAAAVAEERARIARELHDIAAHDLSAIVVQAGAADRLLDRDPEAVRATLRSIRVQGRDTLTALRTMVGLMREPDDRTPRPAPLEELVRRARDIGLTIEHRTAGTPRRVPVTIDLAVSRLVQEALANAREHAPGAPVTVDTEFGDTTLRVTVRNAEPDRGPAPATADPGRGHGLLGMRERVQHAGGDLRTGPDSGGWRVTATFPLGPEDER</sequence>
<feature type="transmembrane region" description="Helical" evidence="10">
    <location>
        <begin position="117"/>
        <end position="140"/>
    </location>
</feature>
<dbReference type="InterPro" id="IPR050482">
    <property type="entry name" value="Sensor_HK_TwoCompSys"/>
</dbReference>
<evidence type="ECO:0000259" key="12">
    <source>
        <dbReference type="Pfam" id="PF07730"/>
    </source>
</evidence>
<dbReference type="PANTHER" id="PTHR24421:SF10">
    <property type="entry name" value="NITRATE_NITRITE SENSOR PROTEIN NARQ"/>
    <property type="match status" value="1"/>
</dbReference>
<dbReference type="Gene3D" id="1.20.5.1930">
    <property type="match status" value="1"/>
</dbReference>
<feature type="transmembrane region" description="Helical" evidence="10">
    <location>
        <begin position="40"/>
        <end position="59"/>
    </location>
</feature>
<keyword evidence="14" id="KW-1185">Reference proteome</keyword>
<keyword evidence="10" id="KW-0812">Transmembrane</keyword>
<keyword evidence="10" id="KW-0472">Membrane</keyword>
<dbReference type="InterPro" id="IPR003594">
    <property type="entry name" value="HATPase_dom"/>
</dbReference>
<dbReference type="SUPFAM" id="SSF55874">
    <property type="entry name" value="ATPase domain of HSP90 chaperone/DNA topoisomerase II/histidine kinase"/>
    <property type="match status" value="1"/>
</dbReference>
<dbReference type="EC" id="2.7.13.3" evidence="2"/>
<evidence type="ECO:0000256" key="1">
    <source>
        <dbReference type="ARBA" id="ARBA00000085"/>
    </source>
</evidence>
<feature type="transmembrane region" description="Helical" evidence="10">
    <location>
        <begin position="87"/>
        <end position="105"/>
    </location>
</feature>
<gene>
    <name evidence="13" type="ORF">H4W34_001516</name>
</gene>
<evidence type="ECO:0000256" key="8">
    <source>
        <dbReference type="ARBA" id="ARBA00023012"/>
    </source>
</evidence>
<keyword evidence="8" id="KW-0902">Two-component regulatory system</keyword>
<organism evidence="13 14">
    <name type="scientific">Actinomadura algeriensis</name>
    <dbReference type="NCBI Taxonomy" id="1679523"/>
    <lineage>
        <taxon>Bacteria</taxon>
        <taxon>Bacillati</taxon>
        <taxon>Actinomycetota</taxon>
        <taxon>Actinomycetes</taxon>
        <taxon>Streptosporangiales</taxon>
        <taxon>Thermomonosporaceae</taxon>
        <taxon>Actinomadura</taxon>
    </lineage>
</organism>
<protein>
    <recommendedName>
        <fullName evidence="2">histidine kinase</fullName>
        <ecNumber evidence="2">2.7.13.3</ecNumber>
    </recommendedName>
</protein>
<keyword evidence="4" id="KW-0808">Transferase</keyword>
<reference evidence="13 14" key="1">
    <citation type="submission" date="2020-10" db="EMBL/GenBank/DDBJ databases">
        <title>Sequencing the genomes of 1000 actinobacteria strains.</title>
        <authorList>
            <person name="Klenk H.-P."/>
        </authorList>
    </citation>
    <scope>NUCLEOTIDE SEQUENCE [LARGE SCALE GENOMIC DNA]</scope>
    <source>
        <strain evidence="13 14">DSM 46744</strain>
    </source>
</reference>
<evidence type="ECO:0000256" key="5">
    <source>
        <dbReference type="ARBA" id="ARBA00022741"/>
    </source>
</evidence>
<feature type="domain" description="Signal transduction histidine kinase subgroup 3 dimerisation and phosphoacceptor" evidence="12">
    <location>
        <begin position="192"/>
        <end position="258"/>
    </location>
</feature>
<evidence type="ECO:0000256" key="10">
    <source>
        <dbReference type="SAM" id="Phobius"/>
    </source>
</evidence>
<dbReference type="Pfam" id="PF07730">
    <property type="entry name" value="HisKA_3"/>
    <property type="match status" value="1"/>
</dbReference>
<dbReference type="PANTHER" id="PTHR24421">
    <property type="entry name" value="NITRATE/NITRITE SENSOR PROTEIN NARX-RELATED"/>
    <property type="match status" value="1"/>
</dbReference>
<evidence type="ECO:0000256" key="9">
    <source>
        <dbReference type="SAM" id="MobiDB-lite"/>
    </source>
</evidence>
<dbReference type="Gene3D" id="3.30.565.10">
    <property type="entry name" value="Histidine kinase-like ATPase, C-terminal domain"/>
    <property type="match status" value="1"/>
</dbReference>
<evidence type="ECO:0000256" key="7">
    <source>
        <dbReference type="ARBA" id="ARBA00022840"/>
    </source>
</evidence>
<evidence type="ECO:0000259" key="11">
    <source>
        <dbReference type="Pfam" id="PF02518"/>
    </source>
</evidence>
<evidence type="ECO:0000256" key="3">
    <source>
        <dbReference type="ARBA" id="ARBA00022553"/>
    </source>
</evidence>